<dbReference type="AlphaFoldDB" id="A0A495K938"/>
<proteinExistence type="predicted"/>
<reference evidence="1 2" key="1">
    <citation type="submission" date="2018-10" db="EMBL/GenBank/DDBJ databases">
        <title>Sequencing the genomes of 1000 actinobacteria strains.</title>
        <authorList>
            <person name="Klenk H.-P."/>
        </authorList>
    </citation>
    <scope>NUCLEOTIDE SEQUENCE [LARGE SCALE GENOMIC DNA]</scope>
    <source>
        <strain evidence="1 2">DSM 44343</strain>
    </source>
</reference>
<comment type="caution">
    <text evidence="1">The sequence shown here is derived from an EMBL/GenBank/DDBJ whole genome shotgun (WGS) entry which is preliminary data.</text>
</comment>
<dbReference type="Proteomes" id="UP000274762">
    <property type="component" value="Unassembled WGS sequence"/>
</dbReference>
<sequence>MPIAFRVHPMEHEVVSDYGFGLMARRQILTATAVVVAPLLAGCGPDYIESPPATPVQLEVPACVGNWAPPPSRIPDGFVPVEAIVCGEKIVGSPREKSGRPYLYTRYRGDFTAVVADFARRDREQDNTCDASTMRLPEVWLINSGGLGLIPRFPKDECGTHNIKALNTLIELPVVEQRRVG</sequence>
<evidence type="ECO:0000313" key="2">
    <source>
        <dbReference type="Proteomes" id="UP000274762"/>
    </source>
</evidence>
<accession>A0A495K938</accession>
<evidence type="ECO:0000313" key="1">
    <source>
        <dbReference type="EMBL" id="RKR97816.1"/>
    </source>
</evidence>
<gene>
    <name evidence="1" type="ORF">DFJ75_4708</name>
</gene>
<organism evidence="1 2">
    <name type="scientific">Williamsia marianensis</name>
    <dbReference type="NCBI Taxonomy" id="85044"/>
    <lineage>
        <taxon>Bacteria</taxon>
        <taxon>Bacillati</taxon>
        <taxon>Actinomycetota</taxon>
        <taxon>Actinomycetes</taxon>
        <taxon>Mycobacteriales</taxon>
        <taxon>Nocardiaceae</taxon>
        <taxon>Williamsia</taxon>
    </lineage>
</organism>
<name>A0A495K938_WILMA</name>
<protein>
    <submittedName>
        <fullName evidence="1">Uncharacterized protein</fullName>
    </submittedName>
</protein>
<dbReference type="EMBL" id="RBKV01000001">
    <property type="protein sequence ID" value="RKR97816.1"/>
    <property type="molecule type" value="Genomic_DNA"/>
</dbReference>